<dbReference type="AlphaFoldDB" id="A0A2A2K541"/>
<dbReference type="EMBL" id="LIAE01009629">
    <property type="protein sequence ID" value="PAV69025.1"/>
    <property type="molecule type" value="Genomic_DNA"/>
</dbReference>
<keyword evidence="1" id="KW-0812">Transmembrane</keyword>
<feature type="transmembrane region" description="Helical" evidence="1">
    <location>
        <begin position="440"/>
        <end position="457"/>
    </location>
</feature>
<name>A0A2A2K541_9BILA</name>
<protein>
    <submittedName>
        <fullName evidence="2">Uncharacterized protein</fullName>
    </submittedName>
</protein>
<sequence length="666" mass="75682">MIFSENSEITLVVTSCGRFELLKRTLQSFDLYNTAPIREVFITEDSGDEAVRGCIPEHWREHTTFIVNNPKLGQLRSVDAAYSQIKTFWVFHCEDDWAFYRPGFVEESQALLEADPQALQVWLRSFNHDLQVHSPYVFLEPRQVLQGIAFHKLGSQKTEWQGFSFNPGLRRLADYQAHAPYAAHSGEKSLSRLYAERDRYALILENDAVLHTGFGEHVEMPEEKIKKVRRKRMDRIRLLGIDRDNSRSRRYFTAALIAFLASFVLMDSSKWTNNIFYAFIALPGLVFLIKERGVGLLHDKLGLAWLVFLLWFLVPAVIAGEGQFYKHIAYVTLFVFTVAGLTNQRFLRSEMFARVLFWAICLYVFGYAAYAYLTGVHVLGERVDLMPARMQNVIYTSIWLLCALALAMPGWLHRRRWFEAFCAVVLSVVAVTFVMQTRTAMVGAVFLFAVWACWALWRFPRVAGPWLAVFAVLGVVVLWLVKDAAWFHSLFERGDSYRSELFHVMVGEWENCGWMVGCGIEFHTDKLLSGTMPIQHPHNIFVALGLYTGGVSLVLFLVIVAMTLVQAVRLRDPWGMYLACALVMLNFDGSKLIGNPDELWPLVLLPAAMVLGRGLQQRRQCAGQVLATADLLAGQVGLDEQVVAVTQQPFPILPIPQHVAEVALTL</sequence>
<feature type="transmembrane region" description="Helical" evidence="1">
    <location>
        <begin position="355"/>
        <end position="373"/>
    </location>
</feature>
<keyword evidence="1" id="KW-1133">Transmembrane helix</keyword>
<feature type="transmembrane region" description="Helical" evidence="1">
    <location>
        <begin position="271"/>
        <end position="289"/>
    </location>
</feature>
<feature type="transmembrane region" description="Helical" evidence="1">
    <location>
        <begin position="393"/>
        <end position="412"/>
    </location>
</feature>
<dbReference type="Proteomes" id="UP000218231">
    <property type="component" value="Unassembled WGS sequence"/>
</dbReference>
<reference evidence="2 3" key="1">
    <citation type="journal article" date="2017" name="Curr. Biol.">
        <title>Genome architecture and evolution of a unichromosomal asexual nematode.</title>
        <authorList>
            <person name="Fradin H."/>
            <person name="Zegar C."/>
            <person name="Gutwein M."/>
            <person name="Lucas J."/>
            <person name="Kovtun M."/>
            <person name="Corcoran D."/>
            <person name="Baugh L.R."/>
            <person name="Kiontke K."/>
            <person name="Gunsalus K."/>
            <person name="Fitch D.H."/>
            <person name="Piano F."/>
        </authorList>
    </citation>
    <scope>NUCLEOTIDE SEQUENCE [LARGE SCALE GENOMIC DNA]</scope>
    <source>
        <strain evidence="2">PF1309</strain>
    </source>
</reference>
<evidence type="ECO:0000313" key="3">
    <source>
        <dbReference type="Proteomes" id="UP000218231"/>
    </source>
</evidence>
<comment type="caution">
    <text evidence="2">The sequence shown here is derived from an EMBL/GenBank/DDBJ whole genome shotgun (WGS) entry which is preliminary data.</text>
</comment>
<proteinExistence type="predicted"/>
<feature type="transmembrane region" description="Helical" evidence="1">
    <location>
        <begin position="417"/>
        <end position="434"/>
    </location>
</feature>
<feature type="transmembrane region" description="Helical" evidence="1">
    <location>
        <begin position="248"/>
        <end position="265"/>
    </location>
</feature>
<feature type="transmembrane region" description="Helical" evidence="1">
    <location>
        <begin position="464"/>
        <end position="481"/>
    </location>
</feature>
<gene>
    <name evidence="2" type="ORF">WR25_24654</name>
</gene>
<feature type="transmembrane region" description="Helical" evidence="1">
    <location>
        <begin position="540"/>
        <end position="562"/>
    </location>
</feature>
<feature type="transmembrane region" description="Helical" evidence="1">
    <location>
        <begin position="301"/>
        <end position="318"/>
    </location>
</feature>
<keyword evidence="3" id="KW-1185">Reference proteome</keyword>
<organism evidence="2 3">
    <name type="scientific">Diploscapter pachys</name>
    <dbReference type="NCBI Taxonomy" id="2018661"/>
    <lineage>
        <taxon>Eukaryota</taxon>
        <taxon>Metazoa</taxon>
        <taxon>Ecdysozoa</taxon>
        <taxon>Nematoda</taxon>
        <taxon>Chromadorea</taxon>
        <taxon>Rhabditida</taxon>
        <taxon>Rhabditina</taxon>
        <taxon>Rhabditomorpha</taxon>
        <taxon>Rhabditoidea</taxon>
        <taxon>Rhabditidae</taxon>
        <taxon>Diploscapter</taxon>
    </lineage>
</organism>
<feature type="transmembrane region" description="Helical" evidence="1">
    <location>
        <begin position="324"/>
        <end position="343"/>
    </location>
</feature>
<keyword evidence="1" id="KW-0472">Membrane</keyword>
<evidence type="ECO:0000256" key="1">
    <source>
        <dbReference type="SAM" id="Phobius"/>
    </source>
</evidence>
<dbReference type="SUPFAM" id="SSF53448">
    <property type="entry name" value="Nucleotide-diphospho-sugar transferases"/>
    <property type="match status" value="1"/>
</dbReference>
<evidence type="ECO:0000313" key="2">
    <source>
        <dbReference type="EMBL" id="PAV69025.1"/>
    </source>
</evidence>
<accession>A0A2A2K541</accession>
<dbReference type="InterPro" id="IPR029044">
    <property type="entry name" value="Nucleotide-diphossugar_trans"/>
</dbReference>